<accession>A0A286U9J5</accession>
<proteinExistence type="predicted"/>
<dbReference type="OrthoDB" id="2565179at2759"/>
<dbReference type="STRING" id="2282107.A0A286U9J5"/>
<dbReference type="InParanoid" id="A0A286U9J5"/>
<evidence type="ECO:0000313" key="1">
    <source>
        <dbReference type="EMBL" id="PAV16237.1"/>
    </source>
</evidence>
<sequence length="878" mass="99934">MHAALDEAYKYYSKGSSDVDIVRCLGRAKTHYLLLKASKEDNSLHRIYISKLLLIGPNAADEIIYRLSILFDWNKGLHGYFLGTLWRVLSRYGNYISNPTKQHLLKVLRKRLDKLQDILPTPLSDHAVADVVRRYDSIAIRDYFADLLFSHHPGTKDKNWYLRLIYSWAVFECRAALCTFNDGSFSSAEEQDTAAWQNLILLSLSYTAGQDSSNATVNKVKPEQGLDGGIHSQVQVLGWSVICSLAALTSELYLHDVTRRPFNLDSPESVQEIARTLWILWRKEEAWRAGAAERRMPLVCSATTSFMALASYSKDVRLASALARHVSNAIISPAQYGGEVLNRSMLETCAAYYALMCVTVGVNGPPHRNWSEILNSLRYIQLIPDGESPRAKSWASIVANALLKQYCRVDCLHSFNLMRTASEHDLVLDADTIYALGDALITEGYLEPAFECLRDYRISAELGSKLLDTLLKQAQTRWNVDYQLVGLFVKVFTETPVRPSSNDYLESFILTCTRLGFNRESDIILRVICESNKGLLRPQFLSQYLSVLAQRRRYRLLGSLLQSTWRREPSRLSMALRQPKLRFIHQLLHQEGAKTNSRDIIRSLPFSIYIWPLMRAHIPFHPRLALLDRKVLTLKLNNAFKKEKTLDEKTLEHAIYLMVNAGRITSAIKLSERFQPKISTKAGNIILSASLRPKRSRRNRRQIRHASARLTKLVEQRGFEPDRVTLNLLFKALLRWKNITPPVILRALFDKLVVSGYPLPVRAPTEGTRNLVGIGRRNSQQPVGLFGVSNSTVAQLPVDLKPLAKGISFAKHTRPLYRMFKKAFEARGDTEGAQRVAGLLRSVKMVAAHEYQKRERARQMGRMLAKKRRTGSKEEHKT</sequence>
<keyword evidence="2" id="KW-1185">Reference proteome</keyword>
<gene>
    <name evidence="1" type="ORF">PNOK_0785700</name>
</gene>
<organism evidence="1 2">
    <name type="scientific">Pyrrhoderma noxium</name>
    <dbReference type="NCBI Taxonomy" id="2282107"/>
    <lineage>
        <taxon>Eukaryota</taxon>
        <taxon>Fungi</taxon>
        <taxon>Dikarya</taxon>
        <taxon>Basidiomycota</taxon>
        <taxon>Agaricomycotina</taxon>
        <taxon>Agaricomycetes</taxon>
        <taxon>Hymenochaetales</taxon>
        <taxon>Hymenochaetaceae</taxon>
        <taxon>Pyrrhoderma</taxon>
    </lineage>
</organism>
<protein>
    <submittedName>
        <fullName evidence="1">Uncharacterized protein</fullName>
    </submittedName>
</protein>
<comment type="caution">
    <text evidence="1">The sequence shown here is derived from an EMBL/GenBank/DDBJ whole genome shotgun (WGS) entry which is preliminary data.</text>
</comment>
<reference evidence="1 2" key="1">
    <citation type="journal article" date="2017" name="Mol. Ecol.">
        <title>Comparative and population genomic landscape of Phellinus noxius: A hypervariable fungus causing root rot in trees.</title>
        <authorList>
            <person name="Chung C.L."/>
            <person name="Lee T.J."/>
            <person name="Akiba M."/>
            <person name="Lee H.H."/>
            <person name="Kuo T.H."/>
            <person name="Liu D."/>
            <person name="Ke H.M."/>
            <person name="Yokoi T."/>
            <person name="Roa M.B."/>
            <person name="Lu M.J."/>
            <person name="Chang Y.Y."/>
            <person name="Ann P.J."/>
            <person name="Tsai J.N."/>
            <person name="Chen C.Y."/>
            <person name="Tzean S.S."/>
            <person name="Ota Y."/>
            <person name="Hattori T."/>
            <person name="Sahashi N."/>
            <person name="Liou R.F."/>
            <person name="Kikuchi T."/>
            <person name="Tsai I.J."/>
        </authorList>
    </citation>
    <scope>NUCLEOTIDE SEQUENCE [LARGE SCALE GENOMIC DNA]</scope>
    <source>
        <strain evidence="1 2">FFPRI411160</strain>
    </source>
</reference>
<dbReference type="Proteomes" id="UP000217199">
    <property type="component" value="Unassembled WGS sequence"/>
</dbReference>
<name>A0A286U9J5_9AGAM</name>
<dbReference type="AlphaFoldDB" id="A0A286U9J5"/>
<dbReference type="EMBL" id="NBII01000008">
    <property type="protein sequence ID" value="PAV16237.1"/>
    <property type="molecule type" value="Genomic_DNA"/>
</dbReference>
<evidence type="ECO:0000313" key="2">
    <source>
        <dbReference type="Proteomes" id="UP000217199"/>
    </source>
</evidence>